<proteinExistence type="predicted"/>
<evidence type="ECO:0000313" key="1">
    <source>
        <dbReference type="EMBL" id="KDN17591.1"/>
    </source>
</evidence>
<accession>A0A066TR15</accession>
<keyword evidence="2" id="KW-1185">Reference proteome</keyword>
<dbReference type="RefSeq" id="WP_043787455.1">
    <property type="nucleotide sequence ID" value="NZ_JMQI01000071.1"/>
</dbReference>
<dbReference type="Gene3D" id="1.20.1290.10">
    <property type="entry name" value="AhpD-like"/>
    <property type="match status" value="1"/>
</dbReference>
<evidence type="ECO:0000313" key="2">
    <source>
        <dbReference type="Proteomes" id="UP000027345"/>
    </source>
</evidence>
<dbReference type="PANTHER" id="PTHR35446:SF2">
    <property type="entry name" value="CARBOXYMUCONOLACTONE DECARBOXYLASE-LIKE DOMAIN-CONTAINING PROTEIN"/>
    <property type="match status" value="1"/>
</dbReference>
<dbReference type="eggNOG" id="COG2128">
    <property type="taxonomic scope" value="Bacteria"/>
</dbReference>
<comment type="caution">
    <text evidence="1">The sequence shown here is derived from an EMBL/GenBank/DDBJ whole genome shotgun (WGS) entry which is preliminary data.</text>
</comment>
<organism evidence="1 2">
    <name type="scientific">Amycolatopsis rifamycinica</name>
    <dbReference type="NCBI Taxonomy" id="287986"/>
    <lineage>
        <taxon>Bacteria</taxon>
        <taxon>Bacillati</taxon>
        <taxon>Actinomycetota</taxon>
        <taxon>Actinomycetes</taxon>
        <taxon>Pseudonocardiales</taxon>
        <taxon>Pseudonocardiaceae</taxon>
        <taxon>Amycolatopsis</taxon>
    </lineage>
</organism>
<reference evidence="1 2" key="1">
    <citation type="submission" date="2014-05" db="EMBL/GenBank/DDBJ databases">
        <title>Draft genome sequence of Amycolatopsis rifamycinica DSM 46095.</title>
        <authorList>
            <person name="Lal R."/>
            <person name="Saxena A."/>
            <person name="Kumari R."/>
            <person name="Mukherjee U."/>
            <person name="Singh P."/>
            <person name="Sangwan N."/>
            <person name="Mahato N.K."/>
        </authorList>
    </citation>
    <scope>NUCLEOTIDE SEQUENCE [LARGE SCALE GENOMIC DNA]</scope>
    <source>
        <strain evidence="1 2">DSM 46095</strain>
    </source>
</reference>
<sequence>MRLPEIERGDGLRTRMLIRVISLALGARLPDAARVAFYHKGFVGTALGAWTQAAMRGPSEWSVAERELMAAMVAKWNSCPFCVGAHRAIAVRGMDKPVADAALADYHTAPIPGPLRATLAVLETITVHPGELRGDQVRAALAAGATRQQLEDAVAVAAVFNIVTRYANALDFTIPTDAEFDKAAGMLLKRGYA</sequence>
<gene>
    <name evidence="1" type="ORF">DV20_35275</name>
</gene>
<dbReference type="InterPro" id="IPR029032">
    <property type="entry name" value="AhpD-like"/>
</dbReference>
<dbReference type="SUPFAM" id="SSF69118">
    <property type="entry name" value="AhpD-like"/>
    <property type="match status" value="1"/>
</dbReference>
<dbReference type="Proteomes" id="UP000027345">
    <property type="component" value="Unassembled WGS sequence"/>
</dbReference>
<name>A0A066TR15_9PSEU</name>
<dbReference type="EMBL" id="JMQI01000071">
    <property type="protein sequence ID" value="KDN17591.1"/>
    <property type="molecule type" value="Genomic_DNA"/>
</dbReference>
<dbReference type="PANTHER" id="PTHR35446">
    <property type="entry name" value="SI:CH211-175M2.5"/>
    <property type="match status" value="1"/>
</dbReference>
<dbReference type="AlphaFoldDB" id="A0A066TR15"/>
<dbReference type="STRING" id="287986.DV20_35275"/>
<protein>
    <submittedName>
        <fullName evidence="1">Uncharacterized protein</fullName>
    </submittedName>
</protein>